<evidence type="ECO:0000259" key="1">
    <source>
        <dbReference type="Pfam" id="PF01909"/>
    </source>
</evidence>
<dbReference type="CDD" id="cd05403">
    <property type="entry name" value="NT_KNTase_like"/>
    <property type="match status" value="1"/>
</dbReference>
<dbReference type="InterPro" id="IPR002934">
    <property type="entry name" value="Polymerase_NTP_transf_dom"/>
</dbReference>
<sequence>MKAKEEIIRLLIAVFEKNGIKEATLFGSYAKGTQTENSDEEINNIYKMAVKR</sequence>
<feature type="domain" description="Polymerase nucleotidyl transferase" evidence="1">
    <location>
        <begin position="13"/>
        <end position="39"/>
    </location>
</feature>
<organism evidence="2 3">
    <name type="scientific">Candidatus Pseudoramibacter fermentans</name>
    <dbReference type="NCBI Taxonomy" id="2594427"/>
    <lineage>
        <taxon>Bacteria</taxon>
        <taxon>Bacillati</taxon>
        <taxon>Bacillota</taxon>
        <taxon>Clostridia</taxon>
        <taxon>Eubacteriales</taxon>
        <taxon>Eubacteriaceae</taxon>
        <taxon>Pseudoramibacter</taxon>
    </lineage>
</organism>
<comment type="caution">
    <text evidence="2">The sequence shown here is derived from an EMBL/GenBank/DDBJ whole genome shotgun (WGS) entry which is preliminary data.</text>
</comment>
<evidence type="ECO:0000313" key="3">
    <source>
        <dbReference type="Proteomes" id="UP000473648"/>
    </source>
</evidence>
<gene>
    <name evidence="2" type="ORF">FRC53_06845</name>
</gene>
<dbReference type="EMBL" id="VOGB01000004">
    <property type="protein sequence ID" value="MQM73122.1"/>
    <property type="molecule type" value="Genomic_DNA"/>
</dbReference>
<reference evidence="2" key="1">
    <citation type="journal article" date="2020" name="Appl. Environ. Microbiol.">
        <title>Medium-Chain Fatty Acid Synthesis by 'Candidatus Weimeria bifida' gen. nov., sp. nov., and 'Candidatus Pseudoramibacter fermentans' sp. nov.</title>
        <authorList>
            <person name="Scarborough M.J."/>
            <person name="Myers K.S."/>
            <person name="Donohue T.J."/>
            <person name="Noguera D.R."/>
        </authorList>
    </citation>
    <scope>NUCLEOTIDE SEQUENCE</scope>
    <source>
        <strain evidence="2">EUB1.1</strain>
    </source>
</reference>
<dbReference type="Gene3D" id="3.30.460.10">
    <property type="entry name" value="Beta Polymerase, domain 2"/>
    <property type="match status" value="1"/>
</dbReference>
<accession>A0A6L5GSQ5</accession>
<proteinExistence type="predicted"/>
<protein>
    <submittedName>
        <fullName evidence="2">Nucleotidyltransferase domain-containing protein</fullName>
    </submittedName>
</protein>
<name>A0A6L5GSQ5_9FIRM</name>
<dbReference type="SUPFAM" id="SSF81301">
    <property type="entry name" value="Nucleotidyltransferase"/>
    <property type="match status" value="1"/>
</dbReference>
<dbReference type="Proteomes" id="UP000473648">
    <property type="component" value="Unassembled WGS sequence"/>
</dbReference>
<dbReference type="GO" id="GO:0016779">
    <property type="term" value="F:nucleotidyltransferase activity"/>
    <property type="evidence" value="ECO:0007669"/>
    <property type="project" value="InterPro"/>
</dbReference>
<dbReference type="AlphaFoldDB" id="A0A6L5GSQ5"/>
<dbReference type="InterPro" id="IPR043519">
    <property type="entry name" value="NT_sf"/>
</dbReference>
<dbReference type="Pfam" id="PF01909">
    <property type="entry name" value="NTP_transf_2"/>
    <property type="match status" value="1"/>
</dbReference>
<evidence type="ECO:0000313" key="2">
    <source>
        <dbReference type="EMBL" id="MQM73122.1"/>
    </source>
</evidence>
<keyword evidence="3" id="KW-1185">Reference proteome</keyword>